<evidence type="ECO:0000256" key="4">
    <source>
        <dbReference type="ARBA" id="ARBA00022679"/>
    </source>
</evidence>
<dbReference type="GO" id="GO:0050518">
    <property type="term" value="F:2-C-methyl-D-erythritol 4-phosphate cytidylyltransferase activity"/>
    <property type="evidence" value="ECO:0007669"/>
    <property type="project" value="UniProtKB-UniRule"/>
</dbReference>
<dbReference type="PANTHER" id="PTHR32125">
    <property type="entry name" value="2-C-METHYL-D-ERYTHRITOL 4-PHOSPHATE CYTIDYLYLTRANSFERASE, CHLOROPLASTIC"/>
    <property type="match status" value="1"/>
</dbReference>
<accession>A0A1U9JZE1</accession>
<reference evidence="8 9" key="1">
    <citation type="submission" date="2017-01" db="EMBL/GenBank/DDBJ databases">
        <title>Complete Genome Sequence of Paenalcaligenes hominis, Isolated from a paraplegic Patient with neurogenic bladder.</title>
        <authorList>
            <person name="Mukhopadhyay R."/>
            <person name="Joaquin J."/>
            <person name="Hogue R."/>
            <person name="Kilaru A."/>
            <person name="Jospin G."/>
            <person name="Mars K."/>
            <person name="Eisen J.A."/>
            <person name="Chaturvedi V."/>
        </authorList>
    </citation>
    <scope>NUCLEOTIDE SEQUENCE [LARGE SCALE GENOMIC DNA]</scope>
    <source>
        <strain evidence="8 9">15S00501</strain>
    </source>
</reference>
<comment type="similarity">
    <text evidence="3 7">Belongs to the IspD/TarI cytidylyltransferase family. IspD subfamily.</text>
</comment>
<dbReference type="Proteomes" id="UP000189369">
    <property type="component" value="Chromosome"/>
</dbReference>
<sequence>MSKKIIALVPAAGIGARARRQTTAAILKPDLPKQYELLKGLPMLRLSVKAMLADPRIDHVRVIVSPTDTWVNDALTGLERTTWRAVGGETRADTVRNGLKELNPEPGQWVVVHDAARPGLPAEALARLLDTCLEQDQGGLLALPVPDTVKKAEGESNPEVAQTVPREDLWLAQTPQMFKALDLLQALEQAEREQWSVTDESSAMEQAGHRSLLIRGAPQNFKVTWPGDFQILEKWL</sequence>
<evidence type="ECO:0000256" key="1">
    <source>
        <dbReference type="ARBA" id="ARBA00001282"/>
    </source>
</evidence>
<evidence type="ECO:0000313" key="8">
    <source>
        <dbReference type="EMBL" id="AQS51136.1"/>
    </source>
</evidence>
<comment type="catalytic activity">
    <reaction evidence="1 7">
        <text>2-C-methyl-D-erythritol 4-phosphate + CTP + H(+) = 4-CDP-2-C-methyl-D-erythritol + diphosphate</text>
        <dbReference type="Rhea" id="RHEA:13429"/>
        <dbReference type="ChEBI" id="CHEBI:15378"/>
        <dbReference type="ChEBI" id="CHEBI:33019"/>
        <dbReference type="ChEBI" id="CHEBI:37563"/>
        <dbReference type="ChEBI" id="CHEBI:57823"/>
        <dbReference type="ChEBI" id="CHEBI:58262"/>
        <dbReference type="EC" id="2.7.7.60"/>
    </reaction>
</comment>
<dbReference type="GO" id="GO:0019288">
    <property type="term" value="P:isopentenyl diphosphate biosynthetic process, methylerythritol 4-phosphate pathway"/>
    <property type="evidence" value="ECO:0007669"/>
    <property type="project" value="UniProtKB-UniRule"/>
</dbReference>
<evidence type="ECO:0000313" key="9">
    <source>
        <dbReference type="Proteomes" id="UP000189369"/>
    </source>
</evidence>
<dbReference type="EC" id="2.7.7.60" evidence="7"/>
<keyword evidence="5 7" id="KW-0548">Nucleotidyltransferase</keyword>
<comment type="function">
    <text evidence="7">Catalyzes the formation of 4-diphosphocytidyl-2-C-methyl-D-erythritol from CTP and 2-C-methyl-D-erythritol 4-phosphate (MEP).</text>
</comment>
<evidence type="ECO:0000256" key="3">
    <source>
        <dbReference type="ARBA" id="ARBA00009789"/>
    </source>
</evidence>
<keyword evidence="4 7" id="KW-0808">Transferase</keyword>
<feature type="site" description="Positions MEP for the nucleophilic attack" evidence="7">
    <location>
        <position position="222"/>
    </location>
</feature>
<name>A0A1U9JZE1_9BURK</name>
<dbReference type="HAMAP" id="MF_00108">
    <property type="entry name" value="IspD"/>
    <property type="match status" value="1"/>
</dbReference>
<dbReference type="AlphaFoldDB" id="A0A1U9JZE1"/>
<comment type="pathway">
    <text evidence="2 7">Isoprenoid biosynthesis; isopentenyl diphosphate biosynthesis via DXP pathway; isopentenyl diphosphate from 1-deoxy-D-xylulose 5-phosphate: step 2/6.</text>
</comment>
<dbReference type="EMBL" id="CP019697">
    <property type="protein sequence ID" value="AQS51136.1"/>
    <property type="molecule type" value="Genomic_DNA"/>
</dbReference>
<gene>
    <name evidence="7" type="primary">ispD</name>
    <name evidence="8" type="ORF">PAEH1_05300</name>
</gene>
<dbReference type="STRING" id="643674.PAEH1_05300"/>
<dbReference type="NCBIfam" id="TIGR00453">
    <property type="entry name" value="ispD"/>
    <property type="match status" value="1"/>
</dbReference>
<dbReference type="PROSITE" id="PS01295">
    <property type="entry name" value="ISPD"/>
    <property type="match status" value="1"/>
</dbReference>
<dbReference type="SUPFAM" id="SSF53448">
    <property type="entry name" value="Nucleotide-diphospho-sugar transferases"/>
    <property type="match status" value="1"/>
</dbReference>
<evidence type="ECO:0000256" key="6">
    <source>
        <dbReference type="ARBA" id="ARBA00023229"/>
    </source>
</evidence>
<organism evidence="8 9">
    <name type="scientific">Paenalcaligenes hominis</name>
    <dbReference type="NCBI Taxonomy" id="643674"/>
    <lineage>
        <taxon>Bacteria</taxon>
        <taxon>Pseudomonadati</taxon>
        <taxon>Pseudomonadota</taxon>
        <taxon>Betaproteobacteria</taxon>
        <taxon>Burkholderiales</taxon>
        <taxon>Alcaligenaceae</taxon>
        <taxon>Paenalcaligenes</taxon>
    </lineage>
</organism>
<dbReference type="UniPathway" id="UPA00056">
    <property type="reaction ID" value="UER00093"/>
</dbReference>
<keyword evidence="6 7" id="KW-0414">Isoprene biosynthesis</keyword>
<dbReference type="PANTHER" id="PTHR32125:SF4">
    <property type="entry name" value="2-C-METHYL-D-ERYTHRITOL 4-PHOSPHATE CYTIDYLYLTRANSFERASE, CHLOROPLASTIC"/>
    <property type="match status" value="1"/>
</dbReference>
<dbReference type="CDD" id="cd02516">
    <property type="entry name" value="CDP-ME_synthetase"/>
    <property type="match status" value="1"/>
</dbReference>
<dbReference type="Pfam" id="PF01128">
    <property type="entry name" value="IspD"/>
    <property type="match status" value="1"/>
</dbReference>
<feature type="site" description="Transition state stabilizer" evidence="7">
    <location>
        <position position="17"/>
    </location>
</feature>
<dbReference type="FunFam" id="3.90.550.10:FF:000003">
    <property type="entry name" value="2-C-methyl-D-erythritol 4-phosphate cytidylyltransferase"/>
    <property type="match status" value="1"/>
</dbReference>
<dbReference type="OrthoDB" id="9806837at2"/>
<protein>
    <recommendedName>
        <fullName evidence="7">2-C-methyl-D-erythritol 4-phosphate cytidylyltransferase</fullName>
        <ecNumber evidence="7">2.7.7.60</ecNumber>
    </recommendedName>
    <alternativeName>
        <fullName evidence="7">4-diphosphocytidyl-2C-methyl-D-erythritol synthase</fullName>
    </alternativeName>
    <alternativeName>
        <fullName evidence="7">MEP cytidylyltransferase</fullName>
        <shortName evidence="7">MCT</shortName>
    </alternativeName>
</protein>
<proteinExistence type="inferred from homology"/>
<dbReference type="InterPro" id="IPR001228">
    <property type="entry name" value="IspD"/>
</dbReference>
<dbReference type="InterPro" id="IPR034683">
    <property type="entry name" value="IspD/TarI"/>
</dbReference>
<evidence type="ECO:0000256" key="2">
    <source>
        <dbReference type="ARBA" id="ARBA00004787"/>
    </source>
</evidence>
<evidence type="ECO:0000256" key="5">
    <source>
        <dbReference type="ARBA" id="ARBA00022695"/>
    </source>
</evidence>
<dbReference type="InterPro" id="IPR018294">
    <property type="entry name" value="ISPD_synthase_CS"/>
</dbReference>
<dbReference type="InterPro" id="IPR050088">
    <property type="entry name" value="IspD/TarI_cytidylyltransf_bact"/>
</dbReference>
<dbReference type="Gene3D" id="3.90.550.10">
    <property type="entry name" value="Spore Coat Polysaccharide Biosynthesis Protein SpsA, Chain A"/>
    <property type="match status" value="1"/>
</dbReference>
<evidence type="ECO:0000256" key="7">
    <source>
        <dbReference type="HAMAP-Rule" id="MF_00108"/>
    </source>
</evidence>
<feature type="site" description="Transition state stabilizer" evidence="7">
    <location>
        <position position="33"/>
    </location>
</feature>
<dbReference type="KEGG" id="phn:PAEH1_05300"/>
<dbReference type="InterPro" id="IPR029044">
    <property type="entry name" value="Nucleotide-diphossugar_trans"/>
</dbReference>
<feature type="site" description="Positions MEP for the nucleophilic attack" evidence="7">
    <location>
        <position position="166"/>
    </location>
</feature>